<dbReference type="AlphaFoldDB" id="A0A211ZMK1"/>
<feature type="compositionally biased region" description="Low complexity" evidence="2">
    <location>
        <begin position="1"/>
        <end position="11"/>
    </location>
</feature>
<accession>A0A211ZMK1</accession>
<evidence type="ECO:0000313" key="3">
    <source>
        <dbReference type="EMBL" id="OWJ66406.1"/>
    </source>
</evidence>
<dbReference type="CDD" id="cd13589">
    <property type="entry name" value="PBP2_polyamine_RpCGA009"/>
    <property type="match status" value="1"/>
</dbReference>
<evidence type="ECO:0000313" key="4">
    <source>
        <dbReference type="Proteomes" id="UP000196655"/>
    </source>
</evidence>
<feature type="compositionally biased region" description="Low complexity" evidence="2">
    <location>
        <begin position="24"/>
        <end position="42"/>
    </location>
</feature>
<dbReference type="GO" id="GO:0015888">
    <property type="term" value="P:thiamine transport"/>
    <property type="evidence" value="ECO:0007669"/>
    <property type="project" value="TreeGrafter"/>
</dbReference>
<name>A0A211ZMK1_9PROT</name>
<dbReference type="Pfam" id="PF13416">
    <property type="entry name" value="SBP_bac_8"/>
    <property type="match status" value="1"/>
</dbReference>
<sequence length="405" mass="43777">MASASPAPASRSGRRSARCWQSWRATAAAPPRSRPSTSAASPQRRRPEHQQPKTGESDMNGRITTVLLATTLLTSGAAMAETKTLYIGMNGGDMEKAYSQYVFPDFEKANDVKVVVVPGTSSEILAKAQAAKDNPQMHLVFLDDGVMVRAIGMGLCQKTESAPVMADLYPAARIKDDMALGVTVTVTGLAYNTKMFEEEGWAAPTSWMDLADKKFEGKVVFQSLSSSTYGLHGFLMFNRIQGGTEENVDPGFAKWGETVGPNVLEYIPSSAKLSEMVQTGEAAIFPLTPTAVASFKDKGIPVAYAQPKEGAVVLMVAECVVAGNSEPALAQKLAQYLLTPEAQAKALQYGNQIPSNAKVDGSTPESAAMVKEMRGYLDNAVTVDWDQINAHRPDWNDRWNRTVER</sequence>
<dbReference type="OrthoDB" id="6529964at2"/>
<comment type="caution">
    <text evidence="3">The sequence shown here is derived from an EMBL/GenBank/DDBJ whole genome shotgun (WGS) entry which is preliminary data.</text>
</comment>
<dbReference type="GO" id="GO:0030976">
    <property type="term" value="F:thiamine pyrophosphate binding"/>
    <property type="evidence" value="ECO:0007669"/>
    <property type="project" value="TreeGrafter"/>
</dbReference>
<dbReference type="PANTHER" id="PTHR30006">
    <property type="entry name" value="THIAMINE-BINDING PERIPLASMIC PROTEIN-RELATED"/>
    <property type="match status" value="1"/>
</dbReference>
<organism evidence="3 4">
    <name type="scientific">Inquilinus limosus</name>
    <dbReference type="NCBI Taxonomy" id="171674"/>
    <lineage>
        <taxon>Bacteria</taxon>
        <taxon>Pseudomonadati</taxon>
        <taxon>Pseudomonadota</taxon>
        <taxon>Alphaproteobacteria</taxon>
        <taxon>Rhodospirillales</taxon>
        <taxon>Rhodospirillaceae</taxon>
        <taxon>Inquilinus</taxon>
    </lineage>
</organism>
<dbReference type="STRING" id="1122125.GCA_000423185_03028"/>
<protein>
    <submittedName>
        <fullName evidence="3">Spermidine/putrescine ABC transporter substrate-binding protein</fullName>
    </submittedName>
</protein>
<dbReference type="Gene3D" id="3.40.190.10">
    <property type="entry name" value="Periplasmic binding protein-like II"/>
    <property type="match status" value="2"/>
</dbReference>
<keyword evidence="1" id="KW-0732">Signal</keyword>
<dbReference type="EMBL" id="NHON01000024">
    <property type="protein sequence ID" value="OWJ66406.1"/>
    <property type="molecule type" value="Genomic_DNA"/>
</dbReference>
<dbReference type="SUPFAM" id="SSF53850">
    <property type="entry name" value="Periplasmic binding protein-like II"/>
    <property type="match status" value="1"/>
</dbReference>
<reference evidence="4" key="1">
    <citation type="submission" date="2017-05" db="EMBL/GenBank/DDBJ databases">
        <authorList>
            <person name="Macchi M."/>
            <person name="Festa S."/>
            <person name="Coppotelli B.M."/>
            <person name="Morelli I.S."/>
        </authorList>
    </citation>
    <scope>NUCLEOTIDE SEQUENCE [LARGE SCALE GENOMIC DNA]</scope>
    <source>
        <strain evidence="4">I</strain>
    </source>
</reference>
<dbReference type="GO" id="GO:0030288">
    <property type="term" value="C:outer membrane-bounded periplasmic space"/>
    <property type="evidence" value="ECO:0007669"/>
    <property type="project" value="TreeGrafter"/>
</dbReference>
<dbReference type="InterPro" id="IPR006059">
    <property type="entry name" value="SBP"/>
</dbReference>
<evidence type="ECO:0000256" key="1">
    <source>
        <dbReference type="ARBA" id="ARBA00022729"/>
    </source>
</evidence>
<keyword evidence="4" id="KW-1185">Reference proteome</keyword>
<feature type="region of interest" description="Disordered" evidence="2">
    <location>
        <begin position="1"/>
        <end position="61"/>
    </location>
</feature>
<dbReference type="PANTHER" id="PTHR30006:SF2">
    <property type="entry name" value="ABC TRANSPORTER SUBSTRATE-BINDING PROTEIN"/>
    <property type="match status" value="1"/>
</dbReference>
<evidence type="ECO:0000256" key="2">
    <source>
        <dbReference type="SAM" id="MobiDB-lite"/>
    </source>
</evidence>
<dbReference type="Proteomes" id="UP000196655">
    <property type="component" value="Unassembled WGS sequence"/>
</dbReference>
<dbReference type="GO" id="GO:0030975">
    <property type="term" value="F:thiamine binding"/>
    <property type="evidence" value="ECO:0007669"/>
    <property type="project" value="TreeGrafter"/>
</dbReference>
<gene>
    <name evidence="3" type="ORF">BWR60_14605</name>
</gene>
<proteinExistence type="predicted"/>